<protein>
    <submittedName>
        <fullName evidence="2">SFRICE_002901</fullName>
    </submittedName>
</protein>
<sequence>MHVVTPLIPEGVGRGAHYGIPMLLQRNRQRNRLTTSHFTFSDTVLPLRNFQKPKKLSSTSPDSGIEPETPRPAVAPAITRPTRQMVQLTDKSEHLNLLSPTHLRSVEIVAMVRE</sequence>
<dbReference type="AlphaFoldDB" id="A0A2H1VLK4"/>
<reference evidence="2" key="1">
    <citation type="submission" date="2016-07" db="EMBL/GenBank/DDBJ databases">
        <authorList>
            <person name="Bretaudeau A."/>
        </authorList>
    </citation>
    <scope>NUCLEOTIDE SEQUENCE</scope>
    <source>
        <strain evidence="2">Rice</strain>
        <tissue evidence="2">Whole body</tissue>
    </source>
</reference>
<organism evidence="2">
    <name type="scientific">Spodoptera frugiperda</name>
    <name type="common">Fall armyworm</name>
    <dbReference type="NCBI Taxonomy" id="7108"/>
    <lineage>
        <taxon>Eukaryota</taxon>
        <taxon>Metazoa</taxon>
        <taxon>Ecdysozoa</taxon>
        <taxon>Arthropoda</taxon>
        <taxon>Hexapoda</taxon>
        <taxon>Insecta</taxon>
        <taxon>Pterygota</taxon>
        <taxon>Neoptera</taxon>
        <taxon>Endopterygota</taxon>
        <taxon>Lepidoptera</taxon>
        <taxon>Glossata</taxon>
        <taxon>Ditrysia</taxon>
        <taxon>Noctuoidea</taxon>
        <taxon>Noctuidae</taxon>
        <taxon>Amphipyrinae</taxon>
        <taxon>Spodoptera</taxon>
    </lineage>
</organism>
<dbReference type="EMBL" id="ODYU01003222">
    <property type="protein sequence ID" value="SOQ41691.1"/>
    <property type="molecule type" value="Genomic_DNA"/>
</dbReference>
<accession>A0A2H1VLK4</accession>
<feature type="region of interest" description="Disordered" evidence="1">
    <location>
        <begin position="49"/>
        <end position="81"/>
    </location>
</feature>
<name>A0A2H1VLK4_SPOFR</name>
<proteinExistence type="predicted"/>
<gene>
    <name evidence="2" type="ORF">SFRICE_002901</name>
</gene>
<evidence type="ECO:0000313" key="2">
    <source>
        <dbReference type="EMBL" id="SOQ41691.1"/>
    </source>
</evidence>
<evidence type="ECO:0000256" key="1">
    <source>
        <dbReference type="SAM" id="MobiDB-lite"/>
    </source>
</evidence>